<proteinExistence type="predicted"/>
<dbReference type="AlphaFoldDB" id="A0A9W7D501"/>
<evidence type="ECO:0000313" key="2">
    <source>
        <dbReference type="Proteomes" id="UP001165121"/>
    </source>
</evidence>
<protein>
    <submittedName>
        <fullName evidence="1">Unnamed protein product</fullName>
    </submittedName>
</protein>
<gene>
    <name evidence="1" type="ORF">Pfra01_002101300</name>
</gene>
<dbReference type="EMBL" id="BSXT01002942">
    <property type="protein sequence ID" value="GMF51738.1"/>
    <property type="molecule type" value="Genomic_DNA"/>
</dbReference>
<dbReference type="Proteomes" id="UP001165121">
    <property type="component" value="Unassembled WGS sequence"/>
</dbReference>
<name>A0A9W7D501_9STRA</name>
<comment type="caution">
    <text evidence="1">The sequence shown here is derived from an EMBL/GenBank/DDBJ whole genome shotgun (WGS) entry which is preliminary data.</text>
</comment>
<organism evidence="1 2">
    <name type="scientific">Phytophthora fragariaefolia</name>
    <dbReference type="NCBI Taxonomy" id="1490495"/>
    <lineage>
        <taxon>Eukaryota</taxon>
        <taxon>Sar</taxon>
        <taxon>Stramenopiles</taxon>
        <taxon>Oomycota</taxon>
        <taxon>Peronosporomycetes</taxon>
        <taxon>Peronosporales</taxon>
        <taxon>Peronosporaceae</taxon>
        <taxon>Phytophthora</taxon>
    </lineage>
</organism>
<accession>A0A9W7D501</accession>
<sequence>MAAAKHIAFKNIDFDIANKERHHASNAPIVHVTSQQFVQQKRVAGKRDIPTGTVQALLNDAKTDNSDHDRVVASKLNLCEGAPVTLTFNMAQEAGL</sequence>
<evidence type="ECO:0000313" key="1">
    <source>
        <dbReference type="EMBL" id="GMF51738.1"/>
    </source>
</evidence>
<dbReference type="OrthoDB" id="2325450at2759"/>
<reference evidence="1" key="1">
    <citation type="submission" date="2023-04" db="EMBL/GenBank/DDBJ databases">
        <title>Phytophthora fragariaefolia NBRC 109709.</title>
        <authorList>
            <person name="Ichikawa N."/>
            <person name="Sato H."/>
            <person name="Tonouchi N."/>
        </authorList>
    </citation>
    <scope>NUCLEOTIDE SEQUENCE</scope>
    <source>
        <strain evidence="1">NBRC 109709</strain>
    </source>
</reference>
<keyword evidence="2" id="KW-1185">Reference proteome</keyword>